<accession>A0A1E3QVG6</accession>
<dbReference type="EMBL" id="KV454427">
    <property type="protein sequence ID" value="ODQ81649.1"/>
    <property type="molecule type" value="Genomic_DNA"/>
</dbReference>
<dbReference type="GeneID" id="30145804"/>
<reference evidence="2" key="1">
    <citation type="submission" date="2016-05" db="EMBL/GenBank/DDBJ databases">
        <title>Comparative genomics of biotechnologically important yeasts.</title>
        <authorList>
            <consortium name="DOE Joint Genome Institute"/>
            <person name="Riley R."/>
            <person name="Haridas S."/>
            <person name="Wolfe K.H."/>
            <person name="Lopes M.R."/>
            <person name="Hittinger C.T."/>
            <person name="Goker M."/>
            <person name="Salamov A."/>
            <person name="Wisecaver J."/>
            <person name="Long T.M."/>
            <person name="Aerts A.L."/>
            <person name="Barry K."/>
            <person name="Choi C."/>
            <person name="Clum A."/>
            <person name="Coughlan A.Y."/>
            <person name="Deshpande S."/>
            <person name="Douglass A.P."/>
            <person name="Hanson S.J."/>
            <person name="Klenk H.-P."/>
            <person name="Labutti K."/>
            <person name="Lapidus A."/>
            <person name="Lindquist E."/>
            <person name="Lipzen A."/>
            <person name="Meier-Kolthoff J.P."/>
            <person name="Ohm R.A."/>
            <person name="Otillar R.P."/>
            <person name="Pangilinan J."/>
            <person name="Peng Y."/>
            <person name="Rokas A."/>
            <person name="Rosa C.A."/>
            <person name="Scheuner C."/>
            <person name="Sibirny A.A."/>
            <person name="Slot J.C."/>
            <person name="Stielow J.B."/>
            <person name="Sun H."/>
            <person name="Kurtzman C.P."/>
            <person name="Blackwell M."/>
            <person name="Grigoriev I.V."/>
            <person name="Jeffries T.W."/>
        </authorList>
    </citation>
    <scope>NUCLEOTIDE SEQUENCE [LARGE SCALE GENOMIC DNA]</scope>
    <source>
        <strain evidence="2">NRRL Y-12698</strain>
    </source>
</reference>
<evidence type="ECO:0000313" key="1">
    <source>
        <dbReference type="EMBL" id="ODQ81649.1"/>
    </source>
</evidence>
<proteinExistence type="predicted"/>
<gene>
    <name evidence="1" type="ORF">BABINDRAFT_159911</name>
</gene>
<protein>
    <submittedName>
        <fullName evidence="1">Uncharacterized protein</fullName>
    </submittedName>
</protein>
<sequence length="62" mass="7008">MLNIAYSQTACYGSTHHIIRATLGTFPEIPKELSHLEFLLSNTPVCVAFDLMAHYLRDFPLV</sequence>
<name>A0A1E3QVG6_9ASCO</name>
<dbReference type="AlphaFoldDB" id="A0A1E3QVG6"/>
<dbReference type="RefSeq" id="XP_018986977.1">
    <property type="nucleotide sequence ID" value="XM_019127951.1"/>
</dbReference>
<keyword evidence="2" id="KW-1185">Reference proteome</keyword>
<dbReference type="Proteomes" id="UP000094336">
    <property type="component" value="Unassembled WGS sequence"/>
</dbReference>
<evidence type="ECO:0000313" key="2">
    <source>
        <dbReference type="Proteomes" id="UP000094336"/>
    </source>
</evidence>
<organism evidence="1 2">
    <name type="scientific">Babjeviella inositovora NRRL Y-12698</name>
    <dbReference type="NCBI Taxonomy" id="984486"/>
    <lineage>
        <taxon>Eukaryota</taxon>
        <taxon>Fungi</taxon>
        <taxon>Dikarya</taxon>
        <taxon>Ascomycota</taxon>
        <taxon>Saccharomycotina</taxon>
        <taxon>Pichiomycetes</taxon>
        <taxon>Serinales incertae sedis</taxon>
        <taxon>Babjeviella</taxon>
    </lineage>
</organism>